<keyword evidence="2" id="KW-1185">Reference proteome</keyword>
<gene>
    <name evidence="1" type="ORF">LIET2_gp042</name>
</gene>
<sequence>MPVTLQASGKWQAKTRYPKRSLGTFETEQRADIAVRLFEYWLRDWTGGDPDWQDIPRKPETRDAI</sequence>
<evidence type="ECO:0000313" key="2">
    <source>
        <dbReference type="Proteomes" id="UP000289486"/>
    </source>
</evidence>
<proteinExistence type="predicted"/>
<accession>A0A411AW15</accession>
<organism evidence="1 2">
    <name type="scientific">Pantoea phage vB_PagM_LIET2</name>
    <dbReference type="NCBI Taxonomy" id="2508071"/>
    <lineage>
        <taxon>Viruses</taxon>
        <taxon>Duplodnaviria</taxon>
        <taxon>Heunggongvirae</taxon>
        <taxon>Uroviricota</taxon>
        <taxon>Caudoviricetes</taxon>
        <taxon>Lietduovirus</taxon>
        <taxon>Lietduovirus LIET2</taxon>
    </lineage>
</organism>
<evidence type="ECO:0000313" key="1">
    <source>
        <dbReference type="EMBL" id="QAX92294.1"/>
    </source>
</evidence>
<protein>
    <submittedName>
        <fullName evidence="1">Uncharacterized protein</fullName>
    </submittedName>
</protein>
<dbReference type="Proteomes" id="UP000289486">
    <property type="component" value="Segment"/>
</dbReference>
<dbReference type="EMBL" id="MK388689">
    <property type="protein sequence ID" value="QAX92294.1"/>
    <property type="molecule type" value="Genomic_DNA"/>
</dbReference>
<name>A0A411AW15_9CAUD</name>
<reference evidence="1 2" key="1">
    <citation type="submission" date="2019-01" db="EMBL/GenBank/DDBJ databases">
        <title>Complete genome sequence of Pantoea phage vB_PagM_LIET2.</title>
        <authorList>
            <person name="Truncaite L."/>
            <person name="Simoliuniene M."/>
            <person name="Kazlauskas D."/>
            <person name="Meskys R."/>
            <person name="Simoliunas E."/>
        </authorList>
    </citation>
    <scope>NUCLEOTIDE SEQUENCE [LARGE SCALE GENOMIC DNA]</scope>
</reference>